<dbReference type="AlphaFoldDB" id="A0A016TRS2"/>
<keyword evidence="2" id="KW-1185">Reference proteome</keyword>
<proteinExistence type="predicted"/>
<organism evidence="1 2">
    <name type="scientific">Ancylostoma ceylanicum</name>
    <dbReference type="NCBI Taxonomy" id="53326"/>
    <lineage>
        <taxon>Eukaryota</taxon>
        <taxon>Metazoa</taxon>
        <taxon>Ecdysozoa</taxon>
        <taxon>Nematoda</taxon>
        <taxon>Chromadorea</taxon>
        <taxon>Rhabditida</taxon>
        <taxon>Rhabditina</taxon>
        <taxon>Rhabditomorpha</taxon>
        <taxon>Strongyloidea</taxon>
        <taxon>Ancylostomatidae</taxon>
        <taxon>Ancylostomatinae</taxon>
        <taxon>Ancylostoma</taxon>
    </lineage>
</organism>
<reference evidence="2" key="1">
    <citation type="journal article" date="2015" name="Nat. Genet.">
        <title>The genome and transcriptome of the zoonotic hookworm Ancylostoma ceylanicum identify infection-specific gene families.</title>
        <authorList>
            <person name="Schwarz E.M."/>
            <person name="Hu Y."/>
            <person name="Antoshechkin I."/>
            <person name="Miller M.M."/>
            <person name="Sternberg P.W."/>
            <person name="Aroian R.V."/>
        </authorList>
    </citation>
    <scope>NUCLEOTIDE SEQUENCE</scope>
    <source>
        <strain evidence="2">HY135</strain>
    </source>
</reference>
<gene>
    <name evidence="1" type="primary">Acey_s0080.g1340</name>
    <name evidence="1" type="ORF">Y032_0080g1340</name>
</gene>
<evidence type="ECO:0000313" key="2">
    <source>
        <dbReference type="Proteomes" id="UP000024635"/>
    </source>
</evidence>
<evidence type="ECO:0000313" key="1">
    <source>
        <dbReference type="EMBL" id="EYC05749.1"/>
    </source>
</evidence>
<sequence>MLEIKSFIGDDAETLAEITLSNNPGQPLKLHNPTVGKIKQKQASKPTFASCVSKCYVIYEATNHASHSWFP</sequence>
<dbReference type="Proteomes" id="UP000024635">
    <property type="component" value="Unassembled WGS sequence"/>
</dbReference>
<name>A0A016TRS2_9BILA</name>
<accession>A0A016TRS2</accession>
<comment type="caution">
    <text evidence="1">The sequence shown here is derived from an EMBL/GenBank/DDBJ whole genome shotgun (WGS) entry which is preliminary data.</text>
</comment>
<dbReference type="EMBL" id="JARK01001416">
    <property type="protein sequence ID" value="EYC05749.1"/>
    <property type="molecule type" value="Genomic_DNA"/>
</dbReference>
<protein>
    <submittedName>
        <fullName evidence="1">Uncharacterized protein</fullName>
    </submittedName>
</protein>